<dbReference type="RefSeq" id="WP_101252461.1">
    <property type="nucleotide sequence ID" value="NZ_PIUM01000028.1"/>
</dbReference>
<dbReference type="Gene3D" id="1.20.1290.10">
    <property type="entry name" value="AhpD-like"/>
    <property type="match status" value="1"/>
</dbReference>
<dbReference type="EMBL" id="PIUM01000028">
    <property type="protein sequence ID" value="PKU22667.1"/>
    <property type="molecule type" value="Genomic_DNA"/>
</dbReference>
<dbReference type="OrthoDB" id="9801997at2"/>
<evidence type="ECO:0008006" key="3">
    <source>
        <dbReference type="Google" id="ProtNLM"/>
    </source>
</evidence>
<evidence type="ECO:0000313" key="2">
    <source>
        <dbReference type="Proteomes" id="UP000233293"/>
    </source>
</evidence>
<proteinExistence type="predicted"/>
<reference evidence="2" key="1">
    <citation type="submission" date="2017-12" db="EMBL/GenBank/DDBJ databases">
        <title>Draft genome sequence of Telmatospirillum siberiense 26-4b1T, an acidotolerant peatland alphaproteobacterium potentially involved in sulfur cycling.</title>
        <authorList>
            <person name="Hausmann B."/>
            <person name="Pjevac P."/>
            <person name="Schreck K."/>
            <person name="Herbold C.W."/>
            <person name="Daims H."/>
            <person name="Wagner M."/>
            <person name="Pester M."/>
            <person name="Loy A."/>
        </authorList>
    </citation>
    <scope>NUCLEOTIDE SEQUENCE [LARGE SCALE GENOMIC DNA]</scope>
    <source>
        <strain evidence="2">26-4b1</strain>
    </source>
</reference>
<evidence type="ECO:0000313" key="1">
    <source>
        <dbReference type="EMBL" id="PKU22667.1"/>
    </source>
</evidence>
<dbReference type="SUPFAM" id="SSF69118">
    <property type="entry name" value="AhpD-like"/>
    <property type="match status" value="1"/>
</dbReference>
<organism evidence="1 2">
    <name type="scientific">Telmatospirillum siberiense</name>
    <dbReference type="NCBI Taxonomy" id="382514"/>
    <lineage>
        <taxon>Bacteria</taxon>
        <taxon>Pseudomonadati</taxon>
        <taxon>Pseudomonadota</taxon>
        <taxon>Alphaproteobacteria</taxon>
        <taxon>Rhodospirillales</taxon>
        <taxon>Rhodospirillaceae</taxon>
        <taxon>Telmatospirillum</taxon>
    </lineage>
</organism>
<keyword evidence="2" id="KW-1185">Reference proteome</keyword>
<comment type="caution">
    <text evidence="1">The sequence shown here is derived from an EMBL/GenBank/DDBJ whole genome shotgun (WGS) entry which is preliminary data.</text>
</comment>
<accession>A0A2N3PQI9</accession>
<sequence>MSIISPVDPDRLDDQRRQAFQDEVTRVGQVTNMKRAILHSLPAYRTYKEFYALQLATRQLVGERAFNIFAYAISSGSDCLLCSTFFRRLLRESGIDPKDFEPTAVEKILIDIGGAIGRGERALPQETQARLRQHFDEAGIVTLVAFAGTMVATNIFNSVLEIDLDDYLQGYQDA</sequence>
<dbReference type="InterPro" id="IPR029032">
    <property type="entry name" value="AhpD-like"/>
</dbReference>
<dbReference type="AlphaFoldDB" id="A0A2N3PQI9"/>
<name>A0A2N3PQI9_9PROT</name>
<dbReference type="Proteomes" id="UP000233293">
    <property type="component" value="Unassembled WGS sequence"/>
</dbReference>
<gene>
    <name evidence="1" type="ORF">CWS72_20255</name>
</gene>
<protein>
    <recommendedName>
        <fullName evidence="3">Alkylhydroperoxidase</fullName>
    </recommendedName>
</protein>